<dbReference type="EMBL" id="LLXH01000254">
    <property type="protein sequence ID" value="PKC69861.1"/>
    <property type="molecule type" value="Genomic_DNA"/>
</dbReference>
<reference evidence="2 3" key="4">
    <citation type="submission" date="2017-10" db="EMBL/GenBank/DDBJ databases">
        <title>Genome analyses suggest a sexual origin of heterokaryosis in a supposedly ancient asexual fungus.</title>
        <authorList>
            <person name="Corradi N."/>
            <person name="Sedzielewska K."/>
            <person name="Noel J."/>
            <person name="Charron P."/>
            <person name="Farinelli L."/>
            <person name="Marton T."/>
            <person name="Kruger M."/>
            <person name="Pelin A."/>
            <person name="Brachmann A."/>
            <person name="Corradi N."/>
        </authorList>
    </citation>
    <scope>NUCLEOTIDE SEQUENCE [LARGE SCALE GENOMIC DNA]</scope>
    <source>
        <strain evidence="2 3">A1</strain>
    </source>
</reference>
<gene>
    <name evidence="2" type="ORF">RhiirA1_455473</name>
    <name evidence="1" type="ORF">RhiirA5_428429</name>
</gene>
<dbReference type="Proteomes" id="UP000232722">
    <property type="component" value="Unassembled WGS sequence"/>
</dbReference>
<evidence type="ECO:0000313" key="1">
    <source>
        <dbReference type="EMBL" id="PKC00266.1"/>
    </source>
</evidence>
<sequence length="61" mass="7150">MNKKKRKAGDAFDPDYEYVYALRASIIRAGLDWVSNFIDGRCYREFNRVAQECKENFGGYC</sequence>
<evidence type="ECO:0000313" key="2">
    <source>
        <dbReference type="EMBL" id="PKC69861.1"/>
    </source>
</evidence>
<comment type="caution">
    <text evidence="2">The sequence shown here is derived from an EMBL/GenBank/DDBJ whole genome shotgun (WGS) entry which is preliminary data.</text>
</comment>
<evidence type="ECO:0000313" key="3">
    <source>
        <dbReference type="Proteomes" id="UP000232688"/>
    </source>
</evidence>
<reference evidence="1 4" key="1">
    <citation type="submission" date="2016-04" db="EMBL/GenBank/DDBJ databases">
        <title>Genome analyses suggest a sexual origin of heterokaryosis in a supposedly ancient asexual fungus.</title>
        <authorList>
            <person name="Ropars J."/>
            <person name="Sedzielewska K."/>
            <person name="Noel J."/>
            <person name="Charron P."/>
            <person name="Farinelli L."/>
            <person name="Marton T."/>
            <person name="Kruger M."/>
            <person name="Pelin A."/>
            <person name="Brachmann A."/>
            <person name="Corradi N."/>
        </authorList>
    </citation>
    <scope>NUCLEOTIDE SEQUENCE [LARGE SCALE GENOMIC DNA]</scope>
    <source>
        <strain evidence="1 4">A5</strain>
    </source>
</reference>
<protein>
    <submittedName>
        <fullName evidence="2">Uncharacterized protein</fullName>
    </submittedName>
</protein>
<dbReference type="Proteomes" id="UP000232688">
    <property type="component" value="Unassembled WGS sequence"/>
</dbReference>
<reference evidence="2 3" key="3">
    <citation type="submission" date="2017-10" db="EMBL/GenBank/DDBJ databases">
        <title>Extensive intraspecific genome diversity in a model arbuscular mycorrhizal fungus.</title>
        <authorList>
            <person name="Chen E.C.H."/>
            <person name="Morin E."/>
            <person name="Baudet D."/>
            <person name="Noel J."/>
            <person name="Ndikumana S."/>
            <person name="Charron P."/>
            <person name="St-Onge C."/>
            <person name="Giorgi J."/>
            <person name="Grigoriev I.V."/>
            <person name="Roux C."/>
            <person name="Martin F.M."/>
            <person name="Corradi N."/>
        </authorList>
    </citation>
    <scope>NUCLEOTIDE SEQUENCE [LARGE SCALE GENOMIC DNA]</scope>
    <source>
        <strain evidence="2 3">A1</strain>
    </source>
</reference>
<organism evidence="2 3">
    <name type="scientific">Rhizophagus irregularis</name>
    <dbReference type="NCBI Taxonomy" id="588596"/>
    <lineage>
        <taxon>Eukaryota</taxon>
        <taxon>Fungi</taxon>
        <taxon>Fungi incertae sedis</taxon>
        <taxon>Mucoromycota</taxon>
        <taxon>Glomeromycotina</taxon>
        <taxon>Glomeromycetes</taxon>
        <taxon>Glomerales</taxon>
        <taxon>Glomeraceae</taxon>
        <taxon>Rhizophagus</taxon>
    </lineage>
</organism>
<reference evidence="1 4" key="2">
    <citation type="submission" date="2017-09" db="EMBL/GenBank/DDBJ databases">
        <title>Extensive intraspecific genome diversity in a model arbuscular mycorrhizal fungus.</title>
        <authorList>
            <person name="Chen E.C."/>
            <person name="Morin E."/>
            <person name="Beaudet D."/>
            <person name="Noel J."/>
            <person name="Ndikumana S."/>
            <person name="Charron P."/>
            <person name="St-Onge C."/>
            <person name="Giorgi J."/>
            <person name="Grigoriev I.V."/>
            <person name="Roux C."/>
            <person name="Martin F.M."/>
            <person name="Corradi N."/>
        </authorList>
    </citation>
    <scope>NUCLEOTIDE SEQUENCE [LARGE SCALE GENOMIC DNA]</scope>
    <source>
        <strain evidence="1 4">A5</strain>
    </source>
</reference>
<name>A0A2N0S2T6_9GLOM</name>
<dbReference type="AlphaFoldDB" id="A0A2N0S2T6"/>
<dbReference type="EMBL" id="LLXJ01001920">
    <property type="protein sequence ID" value="PKC00266.1"/>
    <property type="molecule type" value="Genomic_DNA"/>
</dbReference>
<evidence type="ECO:0000313" key="4">
    <source>
        <dbReference type="Proteomes" id="UP000232722"/>
    </source>
</evidence>
<dbReference type="VEuPathDB" id="FungiDB:RhiirA1_455473"/>
<proteinExistence type="predicted"/>
<accession>A0A2N0S2T6</accession>